<protein>
    <submittedName>
        <fullName evidence="2">Uncharacterized protein</fullName>
    </submittedName>
</protein>
<proteinExistence type="predicted"/>
<dbReference type="EMBL" id="AAIBAZ010000009">
    <property type="protein sequence ID" value="ECC2889414.1"/>
    <property type="molecule type" value="Genomic_DNA"/>
</dbReference>
<gene>
    <name evidence="1" type="ORF">AXO93_02375</name>
    <name evidence="2" type="ORF">JR37_16970</name>
</gene>
<evidence type="ECO:0000313" key="1">
    <source>
        <dbReference type="EMBL" id="EBQ0618895.1"/>
    </source>
</evidence>
<dbReference type="RefSeq" id="WP_017441426.1">
    <property type="nucleotide sequence ID" value="NZ_CP065087.1"/>
</dbReference>
<dbReference type="EMBL" id="AAGNTS010000001">
    <property type="protein sequence ID" value="EBQ0618895.1"/>
    <property type="molecule type" value="Genomic_DNA"/>
</dbReference>
<name>A0A3U6XDX8_SALET</name>
<sequence length="65" mass="7195">MLTLKTINSDKDTSIFQVTGDVSYVKESRMIFFTGWHGGDSEVLLDDGEVAYVCNEKGVTVATFQ</sequence>
<organism evidence="2">
    <name type="scientific">Salmonella enterica I</name>
    <dbReference type="NCBI Taxonomy" id="59201"/>
    <lineage>
        <taxon>Bacteria</taxon>
        <taxon>Pseudomonadati</taxon>
        <taxon>Pseudomonadota</taxon>
        <taxon>Gammaproteobacteria</taxon>
        <taxon>Enterobacterales</taxon>
        <taxon>Enterobacteriaceae</taxon>
        <taxon>Salmonella</taxon>
    </lineage>
</organism>
<accession>A0A3U6XDX8</accession>
<comment type="caution">
    <text evidence="2">The sequence shown here is derived from an EMBL/GenBank/DDBJ whole genome shotgun (WGS) entry which is preliminary data.</text>
</comment>
<dbReference type="AlphaFoldDB" id="A0A3U6XDX8"/>
<evidence type="ECO:0000313" key="2">
    <source>
        <dbReference type="EMBL" id="ECC2889414.1"/>
    </source>
</evidence>
<reference evidence="2" key="1">
    <citation type="submission" date="2018-07" db="EMBL/GenBank/DDBJ databases">
        <authorList>
            <consortium name="GenomeTrakr network: Whole genome sequencing for foodborne pathogen traceback"/>
        </authorList>
    </citation>
    <scope>NUCLEOTIDE SEQUENCE</scope>
    <source>
        <strain evidence="1">CFSAN031622</strain>
        <strain evidence="2">WAPHL_SAL-A00449</strain>
    </source>
</reference>